<comment type="caution">
    <text evidence="1">The sequence shown here is derived from an EMBL/GenBank/DDBJ whole genome shotgun (WGS) entry which is preliminary data.</text>
</comment>
<proteinExistence type="predicted"/>
<dbReference type="AlphaFoldDB" id="A0A242M7X3"/>
<accession>A0A242M7X3</accession>
<organism evidence="1 2">
    <name type="scientific">Caballeronia sordidicola</name>
    <name type="common">Burkholderia sordidicola</name>
    <dbReference type="NCBI Taxonomy" id="196367"/>
    <lineage>
        <taxon>Bacteria</taxon>
        <taxon>Pseudomonadati</taxon>
        <taxon>Pseudomonadota</taxon>
        <taxon>Betaproteobacteria</taxon>
        <taxon>Burkholderiales</taxon>
        <taxon>Burkholderiaceae</taxon>
        <taxon>Caballeronia</taxon>
    </lineage>
</organism>
<name>A0A242M7X3_CABSO</name>
<protein>
    <submittedName>
        <fullName evidence="1">Uncharacterized protein</fullName>
    </submittedName>
</protein>
<evidence type="ECO:0000313" key="2">
    <source>
        <dbReference type="Proteomes" id="UP000195221"/>
    </source>
</evidence>
<dbReference type="EMBL" id="NBTZ01000155">
    <property type="protein sequence ID" value="OTP67365.1"/>
    <property type="molecule type" value="Genomic_DNA"/>
</dbReference>
<sequence>MIGKKIPTKLVKHLALGFKSMKLAVFILDVYSDRNGKRAKIGSNIDNDRAVYIL</sequence>
<gene>
    <name evidence="1" type="ORF">PAMC26577_36840</name>
</gene>
<dbReference type="Proteomes" id="UP000195221">
    <property type="component" value="Unassembled WGS sequence"/>
</dbReference>
<reference evidence="1 2" key="1">
    <citation type="submission" date="2017-03" db="EMBL/GenBank/DDBJ databases">
        <title>Genome analysis of strain PAMC 26577.</title>
        <authorList>
            <person name="Oh H.-M."/>
            <person name="Yang J.-A."/>
        </authorList>
    </citation>
    <scope>NUCLEOTIDE SEQUENCE [LARGE SCALE GENOMIC DNA]</scope>
    <source>
        <strain evidence="1 2">PAMC 26577</strain>
    </source>
</reference>
<evidence type="ECO:0000313" key="1">
    <source>
        <dbReference type="EMBL" id="OTP67365.1"/>
    </source>
</evidence>